<keyword evidence="2" id="KW-0479">Metal-binding</keyword>
<keyword evidence="5" id="KW-0539">Nucleus</keyword>
<dbReference type="Pfam" id="PF04082">
    <property type="entry name" value="Fungal_trans"/>
    <property type="match status" value="1"/>
</dbReference>
<evidence type="ECO:0000256" key="5">
    <source>
        <dbReference type="ARBA" id="ARBA00023242"/>
    </source>
</evidence>
<evidence type="ECO:0000256" key="6">
    <source>
        <dbReference type="SAM" id="MobiDB-lite"/>
    </source>
</evidence>
<evidence type="ECO:0000256" key="2">
    <source>
        <dbReference type="ARBA" id="ARBA00022723"/>
    </source>
</evidence>
<gene>
    <name evidence="8" type="ORF">N7517_006296</name>
</gene>
<dbReference type="GO" id="GO:0003677">
    <property type="term" value="F:DNA binding"/>
    <property type="evidence" value="ECO:0007669"/>
    <property type="project" value="InterPro"/>
</dbReference>
<proteinExistence type="predicted"/>
<dbReference type="OrthoDB" id="2563500at2759"/>
<accession>A0A9W9VCB1</accession>
<feature type="compositionally biased region" description="Polar residues" evidence="6">
    <location>
        <begin position="547"/>
        <end position="583"/>
    </location>
</feature>
<comment type="subcellular location">
    <subcellularLocation>
        <location evidence="1">Nucleus</location>
    </subcellularLocation>
</comment>
<dbReference type="InterPro" id="IPR007219">
    <property type="entry name" value="XnlR_reg_dom"/>
</dbReference>
<dbReference type="CDD" id="cd12148">
    <property type="entry name" value="fungal_TF_MHR"/>
    <property type="match status" value="1"/>
</dbReference>
<reference evidence="8" key="2">
    <citation type="journal article" date="2023" name="IMA Fungus">
        <title>Comparative genomic study of the Penicillium genus elucidates a diverse pangenome and 15 lateral gene transfer events.</title>
        <authorList>
            <person name="Petersen C."/>
            <person name="Sorensen T."/>
            <person name="Nielsen M.R."/>
            <person name="Sondergaard T.E."/>
            <person name="Sorensen J.L."/>
            <person name="Fitzpatrick D.A."/>
            <person name="Frisvad J.C."/>
            <person name="Nielsen K.L."/>
        </authorList>
    </citation>
    <scope>NUCLEOTIDE SEQUENCE</scope>
    <source>
        <strain evidence="8">IBT 3081</strain>
    </source>
</reference>
<dbReference type="Proteomes" id="UP001147752">
    <property type="component" value="Unassembled WGS sequence"/>
</dbReference>
<dbReference type="GeneID" id="81463209"/>
<dbReference type="EMBL" id="JAPZBT010000002">
    <property type="protein sequence ID" value="KAJ5374290.1"/>
    <property type="molecule type" value="Genomic_DNA"/>
</dbReference>
<dbReference type="SMART" id="SM00906">
    <property type="entry name" value="Fungal_trans"/>
    <property type="match status" value="1"/>
</dbReference>
<feature type="region of interest" description="Disordered" evidence="6">
    <location>
        <begin position="497"/>
        <end position="522"/>
    </location>
</feature>
<reference evidence="8" key="1">
    <citation type="submission" date="2022-12" db="EMBL/GenBank/DDBJ databases">
        <authorList>
            <person name="Petersen C."/>
        </authorList>
    </citation>
    <scope>NUCLEOTIDE SEQUENCE</scope>
    <source>
        <strain evidence="8">IBT 3081</strain>
    </source>
</reference>
<dbReference type="GO" id="GO:0005634">
    <property type="term" value="C:nucleus"/>
    <property type="evidence" value="ECO:0007669"/>
    <property type="project" value="UniProtKB-SubCell"/>
</dbReference>
<name>A0A9W9VCB1_9EURO</name>
<dbReference type="PANTHER" id="PTHR47338">
    <property type="entry name" value="ZN(II)2CYS6 TRANSCRIPTION FACTOR (EUROFUNG)-RELATED"/>
    <property type="match status" value="1"/>
</dbReference>
<evidence type="ECO:0000313" key="8">
    <source>
        <dbReference type="EMBL" id="KAJ5374290.1"/>
    </source>
</evidence>
<keyword evidence="4" id="KW-0804">Transcription</keyword>
<evidence type="ECO:0000256" key="4">
    <source>
        <dbReference type="ARBA" id="ARBA00023163"/>
    </source>
</evidence>
<dbReference type="GO" id="GO:0006351">
    <property type="term" value="P:DNA-templated transcription"/>
    <property type="evidence" value="ECO:0007669"/>
    <property type="project" value="InterPro"/>
</dbReference>
<evidence type="ECO:0000256" key="1">
    <source>
        <dbReference type="ARBA" id="ARBA00004123"/>
    </source>
</evidence>
<evidence type="ECO:0000259" key="7">
    <source>
        <dbReference type="SMART" id="SM00906"/>
    </source>
</evidence>
<sequence length="672" mass="75703">MVYSLILLIGRDTDWARLHSPQLPDKERILILVEEYFAHVHPLRCFGFVHKPSFMQRLDEDLESCCNNESLLHIICALGAKLVSKAVSPIRVLNVRLTNNRFLALDQPSQFPPQSVLTAGNQWAKIAKARIFADLDDLSLEKLMTAILLYDHDLRIGSYASAFILSSITARISQALQLNLESSADVLCTQPNSICPIDNESKRRLMWSCYVMDSWVGSGVNQLTLLEDKDLKIQLPCHSHNFSLGTPCITEVLDEGKVLGFIPREQNQFQPAQNMGIEAYFIRLVSIRKRVLRYVKQLDTSKPPWEPDSEFQQLSTECESWRQYLPHSLKWHSSSIWARKESSQLGALTLLWCTYHQTLVDLYRIGMPTLFRIRRHVDFPSDKKEFLEYCRRVCFDSARGVSKIIVEALRHGIKALADTWLCIIAHDSTKVMLYYLKHIGDSSASLSASDSNETKILVNKNMETLMQMRSLVATAEHCYLSVVKMMISAGLHPEFAHHSTNERESEESEEIPSLTGSHVEESPETVLNPLAIYRMARTALHGKDTRGSTSDSPSTTNTASPGISQSRTSVGQSHGNLNITTLQPIPGREQLHQQHSARIEDRSAMIQPFYSAPEVQSISSNNFPQFTSFGTAGVWDPAEMAVMNMLDDGTSPWPAEYLTGGQSGVDPFLFPF</sequence>
<dbReference type="AlphaFoldDB" id="A0A9W9VCB1"/>
<comment type="caution">
    <text evidence="8">The sequence shown here is derived from an EMBL/GenBank/DDBJ whole genome shotgun (WGS) entry which is preliminary data.</text>
</comment>
<organism evidence="8 9">
    <name type="scientific">Penicillium concentricum</name>
    <dbReference type="NCBI Taxonomy" id="293559"/>
    <lineage>
        <taxon>Eukaryota</taxon>
        <taxon>Fungi</taxon>
        <taxon>Dikarya</taxon>
        <taxon>Ascomycota</taxon>
        <taxon>Pezizomycotina</taxon>
        <taxon>Eurotiomycetes</taxon>
        <taxon>Eurotiomycetidae</taxon>
        <taxon>Eurotiales</taxon>
        <taxon>Aspergillaceae</taxon>
        <taxon>Penicillium</taxon>
    </lineage>
</organism>
<evidence type="ECO:0000256" key="3">
    <source>
        <dbReference type="ARBA" id="ARBA00023015"/>
    </source>
</evidence>
<dbReference type="RefSeq" id="XP_056580276.1">
    <property type="nucleotide sequence ID" value="XM_056724026.1"/>
</dbReference>
<feature type="domain" description="Xylanolytic transcriptional activator regulatory" evidence="7">
    <location>
        <begin position="162"/>
        <end position="242"/>
    </location>
</feature>
<evidence type="ECO:0000313" key="9">
    <source>
        <dbReference type="Proteomes" id="UP001147752"/>
    </source>
</evidence>
<dbReference type="GO" id="GO:0000981">
    <property type="term" value="F:DNA-binding transcription factor activity, RNA polymerase II-specific"/>
    <property type="evidence" value="ECO:0007669"/>
    <property type="project" value="InterPro"/>
</dbReference>
<keyword evidence="9" id="KW-1185">Reference proteome</keyword>
<dbReference type="InterPro" id="IPR050815">
    <property type="entry name" value="TF_fung"/>
</dbReference>
<feature type="region of interest" description="Disordered" evidence="6">
    <location>
        <begin position="542"/>
        <end position="597"/>
    </location>
</feature>
<dbReference type="PANTHER" id="PTHR47338:SF7">
    <property type="entry name" value="ZN(II)2CYS6 TRANSCRIPTION FACTOR (EUROFUNG)"/>
    <property type="match status" value="1"/>
</dbReference>
<protein>
    <recommendedName>
        <fullName evidence="7">Xylanolytic transcriptional activator regulatory domain-containing protein</fullName>
    </recommendedName>
</protein>
<keyword evidence="3" id="KW-0805">Transcription regulation</keyword>
<dbReference type="GO" id="GO:0008270">
    <property type="term" value="F:zinc ion binding"/>
    <property type="evidence" value="ECO:0007669"/>
    <property type="project" value="InterPro"/>
</dbReference>